<dbReference type="EMBL" id="JAOYFB010000040">
    <property type="protein sequence ID" value="KAK4035742.1"/>
    <property type="molecule type" value="Genomic_DNA"/>
</dbReference>
<accession>A0ABR0B220</accession>
<gene>
    <name evidence="1" type="ORF">OUZ56_027826</name>
</gene>
<evidence type="ECO:0000313" key="1">
    <source>
        <dbReference type="EMBL" id="KAK4035742.1"/>
    </source>
</evidence>
<sequence>MTAPFSHVGSFRAIFSQLLYDVASSLFSSSNFVCIFMAIQMQATGADASSVQFIENGHPIS</sequence>
<reference evidence="1 2" key="1">
    <citation type="journal article" date="2023" name="Nucleic Acids Res.">
        <title>The hologenome of Daphnia magna reveals possible DNA methylation and microbiome-mediated evolution of the host genome.</title>
        <authorList>
            <person name="Chaturvedi A."/>
            <person name="Li X."/>
            <person name="Dhandapani V."/>
            <person name="Marshall H."/>
            <person name="Kissane S."/>
            <person name="Cuenca-Cambronero M."/>
            <person name="Asole G."/>
            <person name="Calvet F."/>
            <person name="Ruiz-Romero M."/>
            <person name="Marangio P."/>
            <person name="Guigo R."/>
            <person name="Rago D."/>
            <person name="Mirbahai L."/>
            <person name="Eastwood N."/>
            <person name="Colbourne J.K."/>
            <person name="Zhou J."/>
            <person name="Mallon E."/>
            <person name="Orsini L."/>
        </authorList>
    </citation>
    <scope>NUCLEOTIDE SEQUENCE [LARGE SCALE GENOMIC DNA]</scope>
    <source>
        <strain evidence="1">LRV0_1</strain>
    </source>
</reference>
<proteinExistence type="predicted"/>
<protein>
    <submittedName>
        <fullName evidence="1">Uncharacterized protein</fullName>
    </submittedName>
</protein>
<evidence type="ECO:0000313" key="2">
    <source>
        <dbReference type="Proteomes" id="UP001234178"/>
    </source>
</evidence>
<keyword evidence="2" id="KW-1185">Reference proteome</keyword>
<organism evidence="1 2">
    <name type="scientific">Daphnia magna</name>
    <dbReference type="NCBI Taxonomy" id="35525"/>
    <lineage>
        <taxon>Eukaryota</taxon>
        <taxon>Metazoa</taxon>
        <taxon>Ecdysozoa</taxon>
        <taxon>Arthropoda</taxon>
        <taxon>Crustacea</taxon>
        <taxon>Branchiopoda</taxon>
        <taxon>Diplostraca</taxon>
        <taxon>Cladocera</taxon>
        <taxon>Anomopoda</taxon>
        <taxon>Daphniidae</taxon>
        <taxon>Daphnia</taxon>
    </lineage>
</organism>
<name>A0ABR0B220_9CRUS</name>
<dbReference type="Proteomes" id="UP001234178">
    <property type="component" value="Unassembled WGS sequence"/>
</dbReference>
<comment type="caution">
    <text evidence="1">The sequence shown here is derived from an EMBL/GenBank/DDBJ whole genome shotgun (WGS) entry which is preliminary data.</text>
</comment>